<dbReference type="Gene3D" id="2.60.120.260">
    <property type="entry name" value="Galactose-binding domain-like"/>
    <property type="match status" value="2"/>
</dbReference>
<dbReference type="Proteomes" id="UP000618319">
    <property type="component" value="Unassembled WGS sequence"/>
</dbReference>
<dbReference type="InterPro" id="IPR038765">
    <property type="entry name" value="Papain-like_cys_pep_sf"/>
</dbReference>
<evidence type="ECO:0000313" key="2">
    <source>
        <dbReference type="Proteomes" id="UP000618319"/>
    </source>
</evidence>
<dbReference type="EMBL" id="PSKQ01000023">
    <property type="protein sequence ID" value="MBE8722332.1"/>
    <property type="molecule type" value="Genomic_DNA"/>
</dbReference>
<dbReference type="PANTHER" id="PTHR35532">
    <property type="entry name" value="SIMILAR TO POLYHYDROXYALKANOATE DEPOLYMERASE"/>
    <property type="match status" value="1"/>
</dbReference>
<proteinExistence type="predicted"/>
<protein>
    <recommendedName>
        <fullName evidence="3">Peptide-N(4)-(N-acetyl-beta-glucosaminyl)asparagine amidase</fullName>
    </recommendedName>
</protein>
<accession>A0ABR9TCI6</accession>
<organism evidence="1 2">
    <name type="scientific">Sphingobacterium pedocola</name>
    <dbReference type="NCBI Taxonomy" id="2082722"/>
    <lineage>
        <taxon>Bacteria</taxon>
        <taxon>Pseudomonadati</taxon>
        <taxon>Bacteroidota</taxon>
        <taxon>Sphingobacteriia</taxon>
        <taxon>Sphingobacteriales</taxon>
        <taxon>Sphingobacteriaceae</taxon>
        <taxon>Sphingobacterium</taxon>
    </lineage>
</organism>
<evidence type="ECO:0008006" key="3">
    <source>
        <dbReference type="Google" id="ProtNLM"/>
    </source>
</evidence>
<evidence type="ECO:0000313" key="1">
    <source>
        <dbReference type="EMBL" id="MBE8722332.1"/>
    </source>
</evidence>
<comment type="caution">
    <text evidence="1">The sequence shown here is derived from an EMBL/GenBank/DDBJ whole genome shotgun (WGS) entry which is preliminary data.</text>
</comment>
<sequence>MNRNIFFLRVIGIIIIGTFFSCHTKSGDDLNSALEAAGANRSTLETVLGHYKGQGDEEKVQAAKYLISNMATKLSIVNRSNRSYFEIFDVIDSLWAFGNAAIIDNRKELESRWDSLVKRHGAPQIRDVDKEKDINIMTADQLISHIDHAFDMWRKNKWSRNVDFESFCKHILPYKVGTEPNELWSVRLYNLWRDTLKENNIDSILNIAKFINDHNAYKMSHMRILWSYPYDFCSSEFERIRLGSCKHGVHYTTQSLRALGIPTAIDFTRRWAGAKNGHEWNVVFLEDGTPYPFDAINKGLKIDLSWRKIAKVYRKTYANQKLNVDFSHIAEIPSELLDINSIDVTNEYVSTKDVALTIDNKERNKYAVISTYSGFDWIPQTWTEISGGKVVFKEMGVGNLYSVFLFNGIDYIRKTEPFLLDSVGGITYFKPSSSKENIRLERKAQLTPFMEDIMSFIVNNKFQGANTRNFQDSVTLFTIEETPKKIESADIHMEKAFRYVRMWIPRGGRGDIAEMEFYGLAKNGQDTVKLSGTIIGDPKVNIEGKRHYLYPFDGDLLTYFLKPRGVDPWVGLDFGSPQKIVKIRYCPRSDTNFIEIGDEYELFYWANGGWKSLGRQKAQDQYLIYKNVPKNCIFILENKSKGVEHKIFIYEDGAQIWM</sequence>
<gene>
    <name evidence="1" type="ORF">C4F40_16525</name>
</gene>
<dbReference type="PANTHER" id="PTHR35532:SF5">
    <property type="entry name" value="CARBOHYDRATE-BINDING DOMAIN-CONTAINING PROTEIN"/>
    <property type="match status" value="1"/>
</dbReference>
<dbReference type="SUPFAM" id="SSF54001">
    <property type="entry name" value="Cysteine proteinases"/>
    <property type="match status" value="1"/>
</dbReference>
<dbReference type="PROSITE" id="PS51257">
    <property type="entry name" value="PROKAR_LIPOPROTEIN"/>
    <property type="match status" value="1"/>
</dbReference>
<keyword evidence="2" id="KW-1185">Reference proteome</keyword>
<dbReference type="RefSeq" id="WP_196940244.1">
    <property type="nucleotide sequence ID" value="NZ_MU158690.1"/>
</dbReference>
<reference evidence="1 2" key="1">
    <citation type="submission" date="2018-02" db="EMBL/GenBank/DDBJ databases">
        <title>Sphingobacterium KA21.</title>
        <authorList>
            <person name="Vasarhelyi B.M."/>
            <person name="Deshmukh S."/>
            <person name="Balint B."/>
            <person name="Kukolya J."/>
        </authorList>
    </citation>
    <scope>NUCLEOTIDE SEQUENCE [LARGE SCALE GENOMIC DNA]</scope>
    <source>
        <strain evidence="1 2">Ka21</strain>
    </source>
</reference>
<name>A0ABR9TCI6_9SPHI</name>